<keyword evidence="4" id="KW-1185">Reference proteome</keyword>
<dbReference type="Pfam" id="PF11127">
    <property type="entry name" value="YgaP-like_TM"/>
    <property type="match status" value="1"/>
</dbReference>
<dbReference type="EMBL" id="CP000828">
    <property type="protein sequence ID" value="ABW25507.1"/>
    <property type="molecule type" value="Genomic_DNA"/>
</dbReference>
<dbReference type="AlphaFoldDB" id="B0CB17"/>
<name>B0CB17_ACAM1</name>
<evidence type="ECO:0000313" key="3">
    <source>
        <dbReference type="EMBL" id="ABW25507.1"/>
    </source>
</evidence>
<evidence type="ECO:0000256" key="1">
    <source>
        <dbReference type="SAM" id="Phobius"/>
    </source>
</evidence>
<organism evidence="3 4">
    <name type="scientific">Acaryochloris marina (strain MBIC 11017)</name>
    <dbReference type="NCBI Taxonomy" id="329726"/>
    <lineage>
        <taxon>Bacteria</taxon>
        <taxon>Bacillati</taxon>
        <taxon>Cyanobacteriota</taxon>
        <taxon>Cyanophyceae</taxon>
        <taxon>Acaryochloridales</taxon>
        <taxon>Acaryochloridaceae</taxon>
        <taxon>Acaryochloris</taxon>
    </lineage>
</organism>
<dbReference type="HOGENOM" id="CLU_176022_3_1_3"/>
<reference evidence="3 4" key="1">
    <citation type="journal article" date="2008" name="Proc. Natl. Acad. Sci. U.S.A.">
        <title>Niche adaptation and genome expansion in the chlorophyll d-producing cyanobacterium Acaryochloris marina.</title>
        <authorList>
            <person name="Swingley W.D."/>
            <person name="Chen M."/>
            <person name="Cheung P.C."/>
            <person name="Conrad A.L."/>
            <person name="Dejesa L.C."/>
            <person name="Hao J."/>
            <person name="Honchak B.M."/>
            <person name="Karbach L.E."/>
            <person name="Kurdoglu A."/>
            <person name="Lahiri S."/>
            <person name="Mastrian S.D."/>
            <person name="Miyashita H."/>
            <person name="Page L."/>
            <person name="Ramakrishna P."/>
            <person name="Satoh S."/>
            <person name="Sattley W.M."/>
            <person name="Shimada Y."/>
            <person name="Taylor H.L."/>
            <person name="Tomo T."/>
            <person name="Tsuchiya T."/>
            <person name="Wang Z.T."/>
            <person name="Raymond J."/>
            <person name="Mimuro M."/>
            <person name="Blankenship R.E."/>
            <person name="Touchman J.W."/>
        </authorList>
    </citation>
    <scope>NUCLEOTIDE SEQUENCE [LARGE SCALE GENOMIC DNA]</scope>
    <source>
        <strain evidence="4">MBIC 11017</strain>
    </source>
</reference>
<protein>
    <recommendedName>
        <fullName evidence="2">Inner membrane protein YgaP-like transmembrane domain-containing protein</fullName>
    </recommendedName>
</protein>
<feature type="transmembrane region" description="Helical" evidence="1">
    <location>
        <begin position="12"/>
        <end position="31"/>
    </location>
</feature>
<keyword evidence="1" id="KW-0472">Membrane</keyword>
<feature type="domain" description="Inner membrane protein YgaP-like transmembrane" evidence="2">
    <location>
        <begin position="1"/>
        <end position="66"/>
    </location>
</feature>
<keyword evidence="1" id="KW-0812">Transmembrane</keyword>
<sequence>MTKNLGLMDRLFRIGLGGLLLYLGLGTYSGSTLGMGLAIAAAIPTFTALLGFCPIYRLLGIHTNARQLSQ</sequence>
<dbReference type="KEGG" id="amr:AM1_0451"/>
<dbReference type="Proteomes" id="UP000000268">
    <property type="component" value="Chromosome"/>
</dbReference>
<dbReference type="eggNOG" id="ENOG50335IR">
    <property type="taxonomic scope" value="Bacteria"/>
</dbReference>
<accession>B0CB17</accession>
<dbReference type="InterPro" id="IPR021309">
    <property type="entry name" value="YgaP-like_TM"/>
</dbReference>
<dbReference type="STRING" id="329726.AM1_0451"/>
<feature type="transmembrane region" description="Helical" evidence="1">
    <location>
        <begin position="37"/>
        <end position="59"/>
    </location>
</feature>
<keyword evidence="1" id="KW-1133">Transmembrane helix</keyword>
<proteinExistence type="predicted"/>
<evidence type="ECO:0000259" key="2">
    <source>
        <dbReference type="Pfam" id="PF11127"/>
    </source>
</evidence>
<dbReference type="RefSeq" id="WP_012161114.1">
    <property type="nucleotide sequence ID" value="NC_009925.1"/>
</dbReference>
<gene>
    <name evidence="3" type="ordered locus">AM1_0451</name>
</gene>
<evidence type="ECO:0000313" key="4">
    <source>
        <dbReference type="Proteomes" id="UP000000268"/>
    </source>
</evidence>
<dbReference type="OrthoDB" id="5405951at2"/>